<evidence type="ECO:0000256" key="4">
    <source>
        <dbReference type="ARBA" id="ARBA00022833"/>
    </source>
</evidence>
<evidence type="ECO:0000313" key="11">
    <source>
        <dbReference type="WBParaSite" id="PTRK_0001508700.1"/>
    </source>
</evidence>
<dbReference type="GO" id="GO:0008270">
    <property type="term" value="F:zinc ion binding"/>
    <property type="evidence" value="ECO:0007669"/>
    <property type="project" value="InterPro"/>
</dbReference>
<dbReference type="Pfam" id="PF01400">
    <property type="entry name" value="Astacin"/>
    <property type="match status" value="1"/>
</dbReference>
<dbReference type="GO" id="GO:0006508">
    <property type="term" value="P:proteolysis"/>
    <property type="evidence" value="ECO:0007669"/>
    <property type="project" value="UniProtKB-KW"/>
</dbReference>
<name>A0A0N5A0T0_PARTI</name>
<reference evidence="11" key="1">
    <citation type="submission" date="2017-02" db="UniProtKB">
        <authorList>
            <consortium name="WormBaseParasite"/>
        </authorList>
    </citation>
    <scope>IDENTIFICATION</scope>
</reference>
<dbReference type="PANTHER" id="PTHR10127:SF780">
    <property type="entry name" value="METALLOENDOPEPTIDASE"/>
    <property type="match status" value="1"/>
</dbReference>
<protein>
    <recommendedName>
        <fullName evidence="8">Metalloendopeptidase</fullName>
        <ecNumber evidence="8">3.4.24.-</ecNumber>
    </recommendedName>
</protein>
<proteinExistence type="predicted"/>
<sequence length="393" mass="45904">MDYSFAINEVDIKYFRDNVENIRRKKSIQTLGQVKWNLTIKYYIHYNVPNKATVKLAIENIQNNTCIRFSRQNSWIKGDYGIHFLFRPPDESEFWGHRPYIREPQYIQGSYNCYQEVLCIQELIHYALGVRSEHTRYDRDKYVKIQEYNINPYKKYIFEKESRVITKRYSTQYDFGSFTHISPTKYSRGGTKEVVTPKHFSEHYKMMMGQKIKVSFNDYKLINKYYCDKNCTGKKLNCRNSGYQDPNNCTRCVCPNGFSGTKCENLTSSDSGCPRSHYDIKNVSLNSGLTGGEFIFFNGTRSCYVNITNQSGNQIKLTMKYLKLYNRDTKKRCIEGQGFQIKYGKDKGSMGLCFCKSYSGHQFDLISETDKVYIHYNGTSGTDGVVIDYGRAN</sequence>
<dbReference type="InterPro" id="IPR001506">
    <property type="entry name" value="Peptidase_M12A"/>
</dbReference>
<evidence type="ECO:0000256" key="1">
    <source>
        <dbReference type="ARBA" id="ARBA00022670"/>
    </source>
</evidence>
<dbReference type="GO" id="GO:0004222">
    <property type="term" value="F:metalloendopeptidase activity"/>
    <property type="evidence" value="ECO:0007669"/>
    <property type="project" value="UniProtKB-UniRule"/>
</dbReference>
<keyword evidence="5 8" id="KW-0482">Metalloprotease</keyword>
<dbReference type="SMART" id="SM00235">
    <property type="entry name" value="ZnMc"/>
    <property type="match status" value="1"/>
</dbReference>
<dbReference type="PANTHER" id="PTHR10127">
    <property type="entry name" value="DISCOIDIN, CUB, EGF, LAMININ , AND ZINC METALLOPROTEASE DOMAIN CONTAINING"/>
    <property type="match status" value="1"/>
</dbReference>
<keyword evidence="2 8" id="KW-0479">Metal-binding</keyword>
<dbReference type="Gene3D" id="3.40.390.10">
    <property type="entry name" value="Collagenase (Catalytic Domain)"/>
    <property type="match status" value="1"/>
</dbReference>
<dbReference type="Proteomes" id="UP000038045">
    <property type="component" value="Unplaced"/>
</dbReference>
<evidence type="ECO:0000256" key="8">
    <source>
        <dbReference type="RuleBase" id="RU361183"/>
    </source>
</evidence>
<dbReference type="PROSITE" id="PS01186">
    <property type="entry name" value="EGF_2"/>
    <property type="match status" value="1"/>
</dbReference>
<dbReference type="InterPro" id="IPR024079">
    <property type="entry name" value="MetalloPept_cat_dom_sf"/>
</dbReference>
<dbReference type="PRINTS" id="PR00480">
    <property type="entry name" value="ASTACIN"/>
</dbReference>
<dbReference type="AlphaFoldDB" id="A0A0N5A0T0"/>
<keyword evidence="6" id="KW-1015">Disulfide bond</keyword>
<keyword evidence="4 8" id="KW-0862">Zinc</keyword>
<keyword evidence="1 8" id="KW-0645">Protease</keyword>
<dbReference type="EC" id="3.4.24.-" evidence="8"/>
<organism evidence="10 11">
    <name type="scientific">Parastrongyloides trichosuri</name>
    <name type="common">Possum-specific nematode worm</name>
    <dbReference type="NCBI Taxonomy" id="131310"/>
    <lineage>
        <taxon>Eukaryota</taxon>
        <taxon>Metazoa</taxon>
        <taxon>Ecdysozoa</taxon>
        <taxon>Nematoda</taxon>
        <taxon>Chromadorea</taxon>
        <taxon>Rhabditida</taxon>
        <taxon>Tylenchina</taxon>
        <taxon>Panagrolaimomorpha</taxon>
        <taxon>Strongyloidoidea</taxon>
        <taxon>Strongyloididae</taxon>
        <taxon>Parastrongyloides</taxon>
    </lineage>
</organism>
<evidence type="ECO:0000313" key="10">
    <source>
        <dbReference type="Proteomes" id="UP000038045"/>
    </source>
</evidence>
<comment type="cofactor">
    <cofactor evidence="8">
        <name>Zn(2+)</name>
        <dbReference type="ChEBI" id="CHEBI:29105"/>
    </cofactor>
    <text evidence="8">Binds 1 zinc ion per subunit.</text>
</comment>
<evidence type="ECO:0000256" key="3">
    <source>
        <dbReference type="ARBA" id="ARBA00022801"/>
    </source>
</evidence>
<dbReference type="SUPFAM" id="SSF55486">
    <property type="entry name" value="Metalloproteases ('zincins'), catalytic domain"/>
    <property type="match status" value="1"/>
</dbReference>
<evidence type="ECO:0000259" key="9">
    <source>
        <dbReference type="PROSITE" id="PS51864"/>
    </source>
</evidence>
<keyword evidence="3 8" id="KW-0378">Hydrolase</keyword>
<accession>A0A0N5A0T0</accession>
<evidence type="ECO:0000256" key="6">
    <source>
        <dbReference type="ARBA" id="ARBA00023157"/>
    </source>
</evidence>
<keyword evidence="10" id="KW-1185">Reference proteome</keyword>
<comment type="caution">
    <text evidence="7">Lacks conserved residue(s) required for the propagation of feature annotation.</text>
</comment>
<dbReference type="WBParaSite" id="PTRK_0001508700.1">
    <property type="protein sequence ID" value="PTRK_0001508700.1"/>
    <property type="gene ID" value="PTRK_0001508700"/>
</dbReference>
<dbReference type="InterPro" id="IPR000742">
    <property type="entry name" value="EGF"/>
</dbReference>
<evidence type="ECO:0000256" key="2">
    <source>
        <dbReference type="ARBA" id="ARBA00022723"/>
    </source>
</evidence>
<dbReference type="InterPro" id="IPR006026">
    <property type="entry name" value="Peptidase_Metallo"/>
</dbReference>
<dbReference type="PROSITE" id="PS51864">
    <property type="entry name" value="ASTACIN"/>
    <property type="match status" value="1"/>
</dbReference>
<feature type="domain" description="Peptidase M12A" evidence="9">
    <location>
        <begin position="29"/>
        <end position="232"/>
    </location>
</feature>
<evidence type="ECO:0000256" key="7">
    <source>
        <dbReference type="PROSITE-ProRule" id="PRU01211"/>
    </source>
</evidence>
<evidence type="ECO:0000256" key="5">
    <source>
        <dbReference type="ARBA" id="ARBA00023049"/>
    </source>
</evidence>